<comment type="caution">
    <text evidence="3">The sequence shown here is derived from an EMBL/GenBank/DDBJ whole genome shotgun (WGS) entry which is preliminary data.</text>
</comment>
<dbReference type="Pfam" id="PF19823">
    <property type="entry name" value="DUF6305"/>
    <property type="match status" value="1"/>
</dbReference>
<feature type="domain" description="DUF6305" evidence="2">
    <location>
        <begin position="37"/>
        <end position="195"/>
    </location>
</feature>
<reference evidence="3 4" key="1">
    <citation type="submission" date="2019-08" db="EMBL/GenBank/DDBJ databases">
        <title>In-depth cultivation of the pig gut microbiome towards novel bacterial diversity and tailored functional studies.</title>
        <authorList>
            <person name="Wylensek D."/>
            <person name="Hitch T.C.A."/>
            <person name="Clavel T."/>
        </authorList>
    </citation>
    <scope>NUCLEOTIDE SEQUENCE [LARGE SCALE GENOMIC DNA]</scope>
    <source>
        <strain evidence="3 4">SM-530-WT-4B</strain>
    </source>
</reference>
<proteinExistence type="predicted"/>
<keyword evidence="4" id="KW-1185">Reference proteome</keyword>
<name>A0A6L5YER1_9BACT</name>
<evidence type="ECO:0000313" key="3">
    <source>
        <dbReference type="EMBL" id="MST56590.1"/>
    </source>
</evidence>
<dbReference type="RefSeq" id="WP_154529663.1">
    <property type="nucleotide sequence ID" value="NZ_VUNH01000014.1"/>
</dbReference>
<evidence type="ECO:0000256" key="1">
    <source>
        <dbReference type="SAM" id="SignalP"/>
    </source>
</evidence>
<evidence type="ECO:0000259" key="2">
    <source>
        <dbReference type="Pfam" id="PF19823"/>
    </source>
</evidence>
<protein>
    <recommendedName>
        <fullName evidence="2">DUF6305 domain-containing protein</fullName>
    </recommendedName>
</protein>
<dbReference type="Proteomes" id="UP000473699">
    <property type="component" value="Unassembled WGS sequence"/>
</dbReference>
<dbReference type="PROSITE" id="PS51257">
    <property type="entry name" value="PROKAR_LIPOPROTEIN"/>
    <property type="match status" value="1"/>
</dbReference>
<organism evidence="3 4">
    <name type="scientific">Pyramidobacter porci</name>
    <dbReference type="NCBI Taxonomy" id="2605789"/>
    <lineage>
        <taxon>Bacteria</taxon>
        <taxon>Thermotogati</taxon>
        <taxon>Synergistota</taxon>
        <taxon>Synergistia</taxon>
        <taxon>Synergistales</taxon>
        <taxon>Dethiosulfovibrionaceae</taxon>
        <taxon>Pyramidobacter</taxon>
    </lineage>
</organism>
<feature type="chain" id="PRO_5027107373" description="DUF6305 domain-containing protein" evidence="1">
    <location>
        <begin position="25"/>
        <end position="197"/>
    </location>
</feature>
<keyword evidence="1" id="KW-0732">Signal</keyword>
<dbReference type="EMBL" id="VUNH01000014">
    <property type="protein sequence ID" value="MST56590.1"/>
    <property type="molecule type" value="Genomic_DNA"/>
</dbReference>
<evidence type="ECO:0000313" key="4">
    <source>
        <dbReference type="Proteomes" id="UP000473699"/>
    </source>
</evidence>
<dbReference type="InterPro" id="IPR046272">
    <property type="entry name" value="DUF6305"/>
</dbReference>
<sequence>MKKISLSLLLTMLLCLALAACSFAAVTGAEAPKGDLPLLVTNAGQGPGGKMGRLLIRRAKAVEDLTYNAEPKPEDLVAGGFKTMIVVIGSSAKGLGASGITIDQEIVRLDAMMAKAKELGIQVIAAHIEGKARRGKPGSADERSIDAIIPLADQIVVNTEGDTDGKFTNLAKEKNIPITYLDSAMDLGEFVKTMYAK</sequence>
<accession>A0A6L5YER1</accession>
<feature type="signal peptide" evidence="1">
    <location>
        <begin position="1"/>
        <end position="24"/>
    </location>
</feature>
<gene>
    <name evidence="3" type="ORF">FYJ74_11220</name>
</gene>
<dbReference type="AlphaFoldDB" id="A0A6L5YER1"/>